<evidence type="ECO:0000313" key="2">
    <source>
        <dbReference type="Proteomes" id="UP000504637"/>
    </source>
</evidence>
<feature type="transmembrane region" description="Helical" evidence="1">
    <location>
        <begin position="43"/>
        <end position="65"/>
    </location>
</feature>
<dbReference type="Proteomes" id="UP000504637">
    <property type="component" value="Unplaced"/>
</dbReference>
<dbReference type="AlphaFoldDB" id="A0A6J3ML59"/>
<evidence type="ECO:0000313" key="3">
    <source>
        <dbReference type="RefSeq" id="XP_033464768.1"/>
    </source>
</evidence>
<dbReference type="RefSeq" id="XP_033464768.1">
    <property type="nucleotide sequence ID" value="XM_033599983.1"/>
</dbReference>
<name>A0A6J3ML59_9PEZI</name>
<accession>A0A6J3ML59</accession>
<protein>
    <submittedName>
        <fullName evidence="3">Uncharacterized protein</fullName>
    </submittedName>
</protein>
<keyword evidence="1" id="KW-1133">Transmembrane helix</keyword>
<organism evidence="3">
    <name type="scientific">Dissoconium aciculare CBS 342.82</name>
    <dbReference type="NCBI Taxonomy" id="1314786"/>
    <lineage>
        <taxon>Eukaryota</taxon>
        <taxon>Fungi</taxon>
        <taxon>Dikarya</taxon>
        <taxon>Ascomycota</taxon>
        <taxon>Pezizomycotina</taxon>
        <taxon>Dothideomycetes</taxon>
        <taxon>Dothideomycetidae</taxon>
        <taxon>Mycosphaerellales</taxon>
        <taxon>Dissoconiaceae</taxon>
        <taxon>Dissoconium</taxon>
    </lineage>
</organism>
<keyword evidence="1" id="KW-0812">Transmembrane</keyword>
<keyword evidence="1" id="KW-0472">Membrane</keyword>
<keyword evidence="2" id="KW-1185">Reference proteome</keyword>
<sequence length="98" mass="10716">MSQAGFVPQHGKQRSGCVNLIDELGPFLEPKTSCKHRQMTLRIVDCATVCVCIVKCLILVVVGLLGSARDPSGRLHWRRCPSARSHATFHAAINIHGL</sequence>
<gene>
    <name evidence="3" type="ORF">K489DRAFT_25428</name>
</gene>
<proteinExistence type="predicted"/>
<evidence type="ECO:0000256" key="1">
    <source>
        <dbReference type="SAM" id="Phobius"/>
    </source>
</evidence>
<reference evidence="3" key="2">
    <citation type="submission" date="2020-04" db="EMBL/GenBank/DDBJ databases">
        <authorList>
            <consortium name="NCBI Genome Project"/>
        </authorList>
    </citation>
    <scope>NUCLEOTIDE SEQUENCE</scope>
    <source>
        <strain evidence="3">CBS 342.82</strain>
    </source>
</reference>
<reference evidence="3" key="1">
    <citation type="submission" date="2020-01" db="EMBL/GenBank/DDBJ databases">
        <authorList>
            <consortium name="DOE Joint Genome Institute"/>
            <person name="Haridas S."/>
            <person name="Albert R."/>
            <person name="Binder M."/>
            <person name="Bloem J."/>
            <person name="Labutti K."/>
            <person name="Salamov A."/>
            <person name="Andreopoulos B."/>
            <person name="Baker S.E."/>
            <person name="Barry K."/>
            <person name="Bills G."/>
            <person name="Bluhm B.H."/>
            <person name="Cannon C."/>
            <person name="Castanera R."/>
            <person name="Culley D.E."/>
            <person name="Daum C."/>
            <person name="Ezra D."/>
            <person name="Gonzalez J.B."/>
            <person name="Henrissat B."/>
            <person name="Kuo A."/>
            <person name="Liang C."/>
            <person name="Lipzen A."/>
            <person name="Lutzoni F."/>
            <person name="Magnuson J."/>
            <person name="Mondo S."/>
            <person name="Nolan M."/>
            <person name="Ohm R."/>
            <person name="Pangilinan J."/>
            <person name="Park H.-J."/>
            <person name="Ramirez L."/>
            <person name="Alfaro M."/>
            <person name="Sun H."/>
            <person name="Tritt A."/>
            <person name="Yoshinaga Y."/>
            <person name="Zwiers L.-H."/>
            <person name="Turgeon B.G."/>
            <person name="Goodwin S.B."/>
            <person name="Spatafora J.W."/>
            <person name="Crous P.W."/>
            <person name="Grigoriev I.V."/>
        </authorList>
    </citation>
    <scope>NUCLEOTIDE SEQUENCE</scope>
    <source>
        <strain evidence="3">CBS 342.82</strain>
    </source>
</reference>
<dbReference type="GeneID" id="54357782"/>
<reference evidence="3" key="3">
    <citation type="submission" date="2025-08" db="UniProtKB">
        <authorList>
            <consortium name="RefSeq"/>
        </authorList>
    </citation>
    <scope>IDENTIFICATION</scope>
    <source>
        <strain evidence="3">CBS 342.82</strain>
    </source>
</reference>